<dbReference type="EMBL" id="CM017695">
    <property type="protein sequence ID" value="TYH05230.1"/>
    <property type="molecule type" value="Genomic_DNA"/>
</dbReference>
<dbReference type="InterPro" id="IPR050615">
    <property type="entry name" value="ATP-dep_DNA_Helicase"/>
</dbReference>
<protein>
    <recommendedName>
        <fullName evidence="5">ERCC3/RAD25/XPB helicase C-terminal domain-containing protein</fullName>
    </recommendedName>
</protein>
<accession>A0A5D2FIS8</accession>
<evidence type="ECO:0000256" key="1">
    <source>
        <dbReference type="ARBA" id="ARBA00022741"/>
    </source>
</evidence>
<organism evidence="6 7">
    <name type="scientific">Gossypium darwinii</name>
    <name type="common">Darwin's cotton</name>
    <name type="synonym">Gossypium barbadense var. darwinii</name>
    <dbReference type="NCBI Taxonomy" id="34276"/>
    <lineage>
        <taxon>Eukaryota</taxon>
        <taxon>Viridiplantae</taxon>
        <taxon>Streptophyta</taxon>
        <taxon>Embryophyta</taxon>
        <taxon>Tracheophyta</taxon>
        <taxon>Spermatophyta</taxon>
        <taxon>Magnoliopsida</taxon>
        <taxon>eudicotyledons</taxon>
        <taxon>Gunneridae</taxon>
        <taxon>Pentapetalae</taxon>
        <taxon>rosids</taxon>
        <taxon>malvids</taxon>
        <taxon>Malvales</taxon>
        <taxon>Malvaceae</taxon>
        <taxon>Malvoideae</taxon>
        <taxon>Gossypium</taxon>
    </lineage>
</organism>
<dbReference type="GO" id="GO:0016787">
    <property type="term" value="F:hydrolase activity"/>
    <property type="evidence" value="ECO:0007669"/>
    <property type="project" value="UniProtKB-KW"/>
</dbReference>
<gene>
    <name evidence="6" type="ORF">ES288_A08G067100v1</name>
</gene>
<dbReference type="AlphaFoldDB" id="A0A5D2FIS8"/>
<sequence>MTKEFFAEYFKKENSKKKQALYVMNPNKFRACEFLIRSMNESMVVNKH</sequence>
<dbReference type="GO" id="GO:0043138">
    <property type="term" value="F:3'-5' DNA helicase activity"/>
    <property type="evidence" value="ECO:0007669"/>
    <property type="project" value="TreeGrafter"/>
</dbReference>
<feature type="domain" description="ERCC3/RAD25/XPB helicase C-terminal" evidence="5">
    <location>
        <begin position="1"/>
        <end position="39"/>
    </location>
</feature>
<dbReference type="InterPro" id="IPR027417">
    <property type="entry name" value="P-loop_NTPase"/>
</dbReference>
<evidence type="ECO:0000313" key="6">
    <source>
        <dbReference type="EMBL" id="TYH05230.1"/>
    </source>
</evidence>
<evidence type="ECO:0000256" key="2">
    <source>
        <dbReference type="ARBA" id="ARBA00022801"/>
    </source>
</evidence>
<proteinExistence type="predicted"/>
<dbReference type="PANTHER" id="PTHR11274">
    <property type="entry name" value="RAD25/XP-B DNA REPAIR HELICASE"/>
    <property type="match status" value="1"/>
</dbReference>
<keyword evidence="1" id="KW-0547">Nucleotide-binding</keyword>
<reference evidence="6 7" key="1">
    <citation type="submission" date="2019-06" db="EMBL/GenBank/DDBJ databases">
        <title>WGS assembly of Gossypium darwinii.</title>
        <authorList>
            <person name="Chen Z.J."/>
            <person name="Sreedasyam A."/>
            <person name="Ando A."/>
            <person name="Song Q."/>
            <person name="De L."/>
            <person name="Hulse-Kemp A."/>
            <person name="Ding M."/>
            <person name="Ye W."/>
            <person name="Kirkbride R."/>
            <person name="Jenkins J."/>
            <person name="Plott C."/>
            <person name="Lovell J."/>
            <person name="Lin Y.-M."/>
            <person name="Vaughn R."/>
            <person name="Liu B."/>
            <person name="Li W."/>
            <person name="Simpson S."/>
            <person name="Scheffler B."/>
            <person name="Saski C."/>
            <person name="Grover C."/>
            <person name="Hu G."/>
            <person name="Conover J."/>
            <person name="Carlson J."/>
            <person name="Shu S."/>
            <person name="Boston L."/>
            <person name="Williams M."/>
            <person name="Peterson D."/>
            <person name="Mcgee K."/>
            <person name="Jones D."/>
            <person name="Wendel J."/>
            <person name="Stelly D."/>
            <person name="Grimwood J."/>
            <person name="Schmutz J."/>
        </authorList>
    </citation>
    <scope>NUCLEOTIDE SEQUENCE [LARGE SCALE GENOMIC DNA]</scope>
    <source>
        <strain evidence="6">1808015.09</strain>
    </source>
</reference>
<dbReference type="Pfam" id="PF16203">
    <property type="entry name" value="ERCC3_RAD25_C"/>
    <property type="match status" value="1"/>
</dbReference>
<evidence type="ECO:0000256" key="3">
    <source>
        <dbReference type="ARBA" id="ARBA00022806"/>
    </source>
</evidence>
<name>A0A5D2FIS8_GOSDA</name>
<dbReference type="GO" id="GO:0097550">
    <property type="term" value="C:transcription preinitiation complex"/>
    <property type="evidence" value="ECO:0007669"/>
    <property type="project" value="TreeGrafter"/>
</dbReference>
<evidence type="ECO:0000259" key="5">
    <source>
        <dbReference type="Pfam" id="PF16203"/>
    </source>
</evidence>
<keyword evidence="4" id="KW-0067">ATP-binding</keyword>
<dbReference type="PANTHER" id="PTHR11274:SF0">
    <property type="entry name" value="GENERAL TRANSCRIPTION AND DNA REPAIR FACTOR IIH HELICASE SUBUNIT XPB"/>
    <property type="match status" value="1"/>
</dbReference>
<dbReference type="GO" id="GO:0005524">
    <property type="term" value="F:ATP binding"/>
    <property type="evidence" value="ECO:0007669"/>
    <property type="project" value="UniProtKB-KW"/>
</dbReference>
<dbReference type="Proteomes" id="UP000323506">
    <property type="component" value="Chromosome A08"/>
</dbReference>
<evidence type="ECO:0000256" key="4">
    <source>
        <dbReference type="ARBA" id="ARBA00022840"/>
    </source>
</evidence>
<keyword evidence="7" id="KW-1185">Reference proteome</keyword>
<evidence type="ECO:0000313" key="7">
    <source>
        <dbReference type="Proteomes" id="UP000323506"/>
    </source>
</evidence>
<keyword evidence="3" id="KW-0347">Helicase</keyword>
<dbReference type="GO" id="GO:0005675">
    <property type="term" value="C:transcription factor TFIIH holo complex"/>
    <property type="evidence" value="ECO:0007669"/>
    <property type="project" value="TreeGrafter"/>
</dbReference>
<dbReference type="GO" id="GO:0006367">
    <property type="term" value="P:transcription initiation at RNA polymerase II promoter"/>
    <property type="evidence" value="ECO:0007669"/>
    <property type="project" value="TreeGrafter"/>
</dbReference>
<dbReference type="InterPro" id="IPR032438">
    <property type="entry name" value="ERCC3_RAD25_C"/>
</dbReference>
<dbReference type="GO" id="GO:0000112">
    <property type="term" value="C:nucleotide-excision repair factor 3 complex"/>
    <property type="evidence" value="ECO:0007669"/>
    <property type="project" value="TreeGrafter"/>
</dbReference>
<keyword evidence="2" id="KW-0378">Hydrolase</keyword>
<dbReference type="Gene3D" id="3.40.50.300">
    <property type="entry name" value="P-loop containing nucleotide triphosphate hydrolases"/>
    <property type="match status" value="1"/>
</dbReference>